<comment type="caution">
    <text evidence="1">The sequence shown here is derived from an EMBL/GenBank/DDBJ whole genome shotgun (WGS) entry which is preliminary data.</text>
</comment>
<name>A0ABN8QN96_9CNID</name>
<dbReference type="CDD" id="cd22893">
    <property type="entry name" value="PlcA-like"/>
    <property type="match status" value="1"/>
</dbReference>
<dbReference type="InterPro" id="IPR049756">
    <property type="entry name" value="PlcA-like_dom"/>
</dbReference>
<evidence type="ECO:0000313" key="1">
    <source>
        <dbReference type="EMBL" id="CAH3167305.1"/>
    </source>
</evidence>
<keyword evidence="2" id="KW-1185">Reference proteome</keyword>
<reference evidence="1 2" key="1">
    <citation type="submission" date="2022-05" db="EMBL/GenBank/DDBJ databases">
        <authorList>
            <consortium name="Genoscope - CEA"/>
            <person name="William W."/>
        </authorList>
    </citation>
    <scope>NUCLEOTIDE SEQUENCE [LARGE SCALE GENOMIC DNA]</scope>
</reference>
<sequence length="458" mass="51735">MIEPDEILDGQRILEELENIIKRTPESLSSDENGGEEFESVEHENIGNKVKLRLPNPDRADLSQEVLGAKRLLRLPNGLKLYFGQIIALAGDFYGVPKHPIIDPGEKLEDQISGRRERFIAAYNTLAKADYKEVKNELDEILEIMTKERSEIESVLEDREGKIAISGDDGKIRMVPKDAYDKLGTSLVKKWDEVTGGKWILGVPLILGRFMKLAANNHDHFLPFAEHAYVAGHELALEKAKEASKIGHQEERIRYLEEAYSIDAFACHFLTDSFSSGHLRTPRLELAKQVTPSKVGDLLCKYMHDEDNKHGIRVKNRKGDKWIAYGDGMLLNDESEINFKIAVDAVQKSVDHIYEAFQYPNQSTGSSSVVTDYIPSVDEDEKNNYPMFRVEDGILVRRKNLENLSDPNTTNSWTGLGTVKKLRSYKPSDSVIEEYDDEVDCRGCGQSLDPEIIAEHTA</sequence>
<gene>
    <name evidence="1" type="ORF">PLOB_00008588</name>
</gene>
<protein>
    <submittedName>
        <fullName evidence="1">Uncharacterized protein</fullName>
    </submittedName>
</protein>
<accession>A0ABN8QN96</accession>
<organism evidence="1 2">
    <name type="scientific">Porites lobata</name>
    <dbReference type="NCBI Taxonomy" id="104759"/>
    <lineage>
        <taxon>Eukaryota</taxon>
        <taxon>Metazoa</taxon>
        <taxon>Cnidaria</taxon>
        <taxon>Anthozoa</taxon>
        <taxon>Hexacorallia</taxon>
        <taxon>Scleractinia</taxon>
        <taxon>Fungiina</taxon>
        <taxon>Poritidae</taxon>
        <taxon>Porites</taxon>
    </lineage>
</organism>
<dbReference type="EMBL" id="CALNXK010000140">
    <property type="protein sequence ID" value="CAH3167305.1"/>
    <property type="molecule type" value="Genomic_DNA"/>
</dbReference>
<evidence type="ECO:0000313" key="2">
    <source>
        <dbReference type="Proteomes" id="UP001159405"/>
    </source>
</evidence>
<proteinExistence type="predicted"/>
<dbReference type="Proteomes" id="UP001159405">
    <property type="component" value="Unassembled WGS sequence"/>
</dbReference>